<dbReference type="STRING" id="3760.A0A251PPM6"/>
<protein>
    <recommendedName>
        <fullName evidence="5">Bifunctional inhibitor/plant lipid transfer protein/seed storage helical domain-containing protein</fullName>
    </recommendedName>
</protein>
<organism evidence="6 7">
    <name type="scientific">Prunus persica</name>
    <name type="common">Peach</name>
    <name type="synonym">Amygdalus persica</name>
    <dbReference type="NCBI Taxonomy" id="3760"/>
    <lineage>
        <taxon>Eukaryota</taxon>
        <taxon>Viridiplantae</taxon>
        <taxon>Streptophyta</taxon>
        <taxon>Embryophyta</taxon>
        <taxon>Tracheophyta</taxon>
        <taxon>Spermatophyta</taxon>
        <taxon>Magnoliopsida</taxon>
        <taxon>eudicotyledons</taxon>
        <taxon>Gunneridae</taxon>
        <taxon>Pentapetalae</taxon>
        <taxon>rosids</taxon>
        <taxon>fabids</taxon>
        <taxon>Rosales</taxon>
        <taxon>Rosaceae</taxon>
        <taxon>Amygdaloideae</taxon>
        <taxon>Amygdaleae</taxon>
        <taxon>Prunus</taxon>
    </lineage>
</organism>
<dbReference type="PANTHER" id="PTHR33122">
    <property type="entry name" value="LIPID BINDING PROTEIN-RELATED"/>
    <property type="match status" value="1"/>
</dbReference>
<keyword evidence="7" id="KW-1185">Reference proteome</keyword>
<keyword evidence="3" id="KW-0446">Lipid-binding</keyword>
<dbReference type="CDD" id="cd04660">
    <property type="entry name" value="nsLTP_like"/>
    <property type="match status" value="1"/>
</dbReference>
<feature type="chain" id="PRO_5012128809" description="Bifunctional inhibitor/plant lipid transfer protein/seed storage helical domain-containing protein" evidence="4">
    <location>
        <begin position="28"/>
        <end position="104"/>
    </location>
</feature>
<keyword evidence="2" id="KW-0813">Transport</keyword>
<dbReference type="EMBL" id="CM007654">
    <property type="protein sequence ID" value="ONI13531.1"/>
    <property type="molecule type" value="Genomic_DNA"/>
</dbReference>
<evidence type="ECO:0000256" key="2">
    <source>
        <dbReference type="ARBA" id="ARBA00022448"/>
    </source>
</evidence>
<accession>A0A251PPM6</accession>
<name>A0A251PPM6_PRUPE</name>
<evidence type="ECO:0000256" key="1">
    <source>
        <dbReference type="ARBA" id="ARBA00003211"/>
    </source>
</evidence>
<reference evidence="6 7" key="1">
    <citation type="journal article" date="2013" name="Nat. Genet.">
        <title>The high-quality draft genome of peach (Prunus persica) identifies unique patterns of genetic diversity, domestication and genome evolution.</title>
        <authorList>
            <consortium name="International Peach Genome Initiative"/>
            <person name="Verde I."/>
            <person name="Abbott A.G."/>
            <person name="Scalabrin S."/>
            <person name="Jung S."/>
            <person name="Shu S."/>
            <person name="Marroni F."/>
            <person name="Zhebentyayeva T."/>
            <person name="Dettori M.T."/>
            <person name="Grimwood J."/>
            <person name="Cattonaro F."/>
            <person name="Zuccolo A."/>
            <person name="Rossini L."/>
            <person name="Jenkins J."/>
            <person name="Vendramin E."/>
            <person name="Meisel L.A."/>
            <person name="Decroocq V."/>
            <person name="Sosinski B."/>
            <person name="Prochnik S."/>
            <person name="Mitros T."/>
            <person name="Policriti A."/>
            <person name="Cipriani G."/>
            <person name="Dondini L."/>
            <person name="Ficklin S."/>
            <person name="Goodstein D.M."/>
            <person name="Xuan P."/>
            <person name="Del Fabbro C."/>
            <person name="Aramini V."/>
            <person name="Copetti D."/>
            <person name="Gonzalez S."/>
            <person name="Horner D.S."/>
            <person name="Falchi R."/>
            <person name="Lucas S."/>
            <person name="Mica E."/>
            <person name="Maldonado J."/>
            <person name="Lazzari B."/>
            <person name="Bielenberg D."/>
            <person name="Pirona R."/>
            <person name="Miculan M."/>
            <person name="Barakat A."/>
            <person name="Testolin R."/>
            <person name="Stella A."/>
            <person name="Tartarini S."/>
            <person name="Tonutti P."/>
            <person name="Arus P."/>
            <person name="Orellana A."/>
            <person name="Wells C."/>
            <person name="Main D."/>
            <person name="Vizzotto G."/>
            <person name="Silva H."/>
            <person name="Salamini F."/>
            <person name="Schmutz J."/>
            <person name="Morgante M."/>
            <person name="Rokhsar D.S."/>
        </authorList>
    </citation>
    <scope>NUCLEOTIDE SEQUENCE [LARGE SCALE GENOMIC DNA]</scope>
    <source>
        <strain evidence="7">cv. Nemared</strain>
    </source>
</reference>
<dbReference type="InterPro" id="IPR036312">
    <property type="entry name" value="Bifun_inhib/LTP/seed_sf"/>
</dbReference>
<dbReference type="Gene3D" id="1.10.110.10">
    <property type="entry name" value="Plant lipid-transfer and hydrophobic proteins"/>
    <property type="match status" value="1"/>
</dbReference>
<dbReference type="Gramene" id="ONI13531">
    <property type="protein sequence ID" value="ONI13531"/>
    <property type="gene ID" value="PRUPE_4G228100"/>
</dbReference>
<evidence type="ECO:0000259" key="5">
    <source>
        <dbReference type="SMART" id="SM00499"/>
    </source>
</evidence>
<dbReference type="SMR" id="A0A251PPM6"/>
<dbReference type="Proteomes" id="UP000006882">
    <property type="component" value="Chromosome G4"/>
</dbReference>
<feature type="signal peptide" evidence="4">
    <location>
        <begin position="1"/>
        <end position="27"/>
    </location>
</feature>
<evidence type="ECO:0000313" key="7">
    <source>
        <dbReference type="Proteomes" id="UP000006882"/>
    </source>
</evidence>
<evidence type="ECO:0000256" key="3">
    <source>
        <dbReference type="ARBA" id="ARBA00023121"/>
    </source>
</evidence>
<evidence type="ECO:0000313" key="6">
    <source>
        <dbReference type="EMBL" id="ONI13531.1"/>
    </source>
</evidence>
<feature type="domain" description="Bifunctional inhibitor/plant lipid transfer protein/seed storage helical" evidence="5">
    <location>
        <begin position="31"/>
        <end position="101"/>
    </location>
</feature>
<dbReference type="InterPro" id="IPR044741">
    <property type="entry name" value="NsLTP-like"/>
</dbReference>
<sequence>MASTCEVRSLQWVMAIFLIALVGGARAVPICNIDSAKLNECRPAVTGNSPKPPTKKCCDVVHQANLPCLCNYKSAFPAFGINPALAMALPKKCGMNTPRECHVV</sequence>
<evidence type="ECO:0000256" key="4">
    <source>
        <dbReference type="SAM" id="SignalP"/>
    </source>
</evidence>
<dbReference type="InterPro" id="IPR039265">
    <property type="entry name" value="DIR1-like"/>
</dbReference>
<dbReference type="GO" id="GO:0009627">
    <property type="term" value="P:systemic acquired resistance"/>
    <property type="evidence" value="ECO:0007669"/>
    <property type="project" value="InterPro"/>
</dbReference>
<dbReference type="Pfam" id="PF14368">
    <property type="entry name" value="LTP_2"/>
    <property type="match status" value="1"/>
</dbReference>
<dbReference type="SUPFAM" id="SSF47699">
    <property type="entry name" value="Bifunctional inhibitor/lipid-transfer protein/seed storage 2S albumin"/>
    <property type="match status" value="1"/>
</dbReference>
<comment type="function">
    <text evidence="1">Plant non-specific lipid-transfer proteins transfer phospholipids as well as galactolipids across membranes. May play a role in wax or cutin deposition in the cell walls of expanding epidermal cells and certain secretory tissues.</text>
</comment>
<gene>
    <name evidence="6" type="ORF">PRUPE_4G228100</name>
</gene>
<dbReference type="InterPro" id="IPR016140">
    <property type="entry name" value="Bifunc_inhib/LTP/seed_store"/>
</dbReference>
<dbReference type="AlphaFoldDB" id="A0A251PPM6"/>
<dbReference type="OrthoDB" id="656626at2759"/>
<dbReference type="eggNOG" id="ENOG502S7QX">
    <property type="taxonomic scope" value="Eukaryota"/>
</dbReference>
<keyword evidence="4" id="KW-0732">Signal</keyword>
<dbReference type="SMART" id="SM00499">
    <property type="entry name" value="AAI"/>
    <property type="match status" value="1"/>
</dbReference>
<dbReference type="GO" id="GO:0005504">
    <property type="term" value="F:fatty acid binding"/>
    <property type="evidence" value="ECO:0007669"/>
    <property type="project" value="InterPro"/>
</dbReference>
<dbReference type="PANTHER" id="PTHR33122:SF43">
    <property type="entry name" value="BIFUNCTIONAL INHIBITOR_PLANT LIPID TRANSFER PROTEIN_SEED STORAGE HELICAL DOMAIN-CONTAINING PROTEIN"/>
    <property type="match status" value="1"/>
</dbReference>
<proteinExistence type="predicted"/>